<keyword evidence="1" id="KW-1133">Transmembrane helix</keyword>
<evidence type="ECO:0008006" key="4">
    <source>
        <dbReference type="Google" id="ProtNLM"/>
    </source>
</evidence>
<keyword evidence="3" id="KW-1185">Reference proteome</keyword>
<accession>A0ABT6HEF1</accession>
<organism evidence="2 3">
    <name type="scientific">Leuconostoc pseudomesenteroides</name>
    <dbReference type="NCBI Taxonomy" id="33968"/>
    <lineage>
        <taxon>Bacteria</taxon>
        <taxon>Bacillati</taxon>
        <taxon>Bacillota</taxon>
        <taxon>Bacilli</taxon>
        <taxon>Lactobacillales</taxon>
        <taxon>Lactobacillaceae</taxon>
        <taxon>Leuconostoc</taxon>
    </lineage>
</organism>
<feature type="transmembrane region" description="Helical" evidence="1">
    <location>
        <begin position="7"/>
        <end position="26"/>
    </location>
</feature>
<evidence type="ECO:0000313" key="2">
    <source>
        <dbReference type="EMBL" id="MDG9734435.1"/>
    </source>
</evidence>
<sequence>MINIIIDLLKVLIIVTAIGTVISFYPARASFTNAQQTWIMLLLLVALLFMVFELVSGGALEFINHFFESIDEMTHYF</sequence>
<dbReference type="EMBL" id="JARGDN010000019">
    <property type="protein sequence ID" value="MDG9734435.1"/>
    <property type="molecule type" value="Genomic_DNA"/>
</dbReference>
<name>A0ABT6HEF1_LEUPS</name>
<keyword evidence="1" id="KW-0472">Membrane</keyword>
<dbReference type="Proteomes" id="UP001529201">
    <property type="component" value="Unassembled WGS sequence"/>
</dbReference>
<dbReference type="GeneID" id="64344593"/>
<evidence type="ECO:0000256" key="1">
    <source>
        <dbReference type="SAM" id="Phobius"/>
    </source>
</evidence>
<gene>
    <name evidence="2" type="ORF">P1N92_10005</name>
</gene>
<feature type="transmembrane region" description="Helical" evidence="1">
    <location>
        <begin position="38"/>
        <end position="63"/>
    </location>
</feature>
<evidence type="ECO:0000313" key="3">
    <source>
        <dbReference type="Proteomes" id="UP001529201"/>
    </source>
</evidence>
<reference evidence="2 3" key="1">
    <citation type="submission" date="2023-02" db="EMBL/GenBank/DDBJ databases">
        <title>Antimicrobial susceptibility testing and tentative epidemiological cut-off values for Lactobacillaceae family species intended for ingestion.</title>
        <authorList>
            <person name="Noehr-Meldgaard K."/>
            <person name="Struve C."/>
            <person name="Ingmer H."/>
            <person name="Koza A."/>
            <person name="Al-Nakeeb K."/>
            <person name="Agersoe Y."/>
        </authorList>
    </citation>
    <scope>NUCLEOTIDE SEQUENCE [LARGE SCALE GENOMIC DNA]</scope>
    <source>
        <strain evidence="2 3">DSM 20193</strain>
    </source>
</reference>
<proteinExistence type="predicted"/>
<keyword evidence="1" id="KW-0812">Transmembrane</keyword>
<dbReference type="RefSeq" id="WP_010291515.1">
    <property type="nucleotide sequence ID" value="NZ_BMBO01000025.1"/>
</dbReference>
<protein>
    <recommendedName>
        <fullName evidence="4">Stage III sporulation protein AC</fullName>
    </recommendedName>
</protein>
<comment type="caution">
    <text evidence="2">The sequence shown here is derived from an EMBL/GenBank/DDBJ whole genome shotgun (WGS) entry which is preliminary data.</text>
</comment>